<evidence type="ECO:0000256" key="2">
    <source>
        <dbReference type="SAM" id="Phobius"/>
    </source>
</evidence>
<dbReference type="PANTHER" id="PTHR13315">
    <property type="entry name" value="METALLO PHOSPHOESTERASE RELATED"/>
    <property type="match status" value="1"/>
</dbReference>
<feature type="transmembrane region" description="Helical" evidence="2">
    <location>
        <begin position="257"/>
        <end position="276"/>
    </location>
</feature>
<dbReference type="SUPFAM" id="SSF56300">
    <property type="entry name" value="Metallo-dependent phosphatases"/>
    <property type="match status" value="1"/>
</dbReference>
<keyword evidence="4" id="KW-1185">Reference proteome</keyword>
<evidence type="ECO:0000313" key="3">
    <source>
        <dbReference type="EMBL" id="CBY11640.1"/>
    </source>
</evidence>
<name>E4XP52_OIKDI</name>
<proteinExistence type="predicted"/>
<sequence>MLFYRVSKISKRKNQIRFDKSLNSVLIVADPQIQGFRDEPPGILGVITRWDSDQYLSRGFSWATRAVKQNLTIFLGDLIDEGYSASDSDFELYVKRFKNIFPVPESNALYLPGDNDIGGEGSERVTDRHVMRFRNSFPVDSAFFAGRRFQAAHELEKARSDVPRESDIWLRHFPMIADSTASKLVFSAHNHVGEVREEGMSKTSLRHVSGKFDSKYIEIIMPTCSYRMGVYQMAYGALILGNNDDFHFVPLHIPGRFQFLFLYIIICLCWLFFFCIR</sequence>
<accession>E4XP52</accession>
<evidence type="ECO:0008006" key="5">
    <source>
        <dbReference type="Google" id="ProtNLM"/>
    </source>
</evidence>
<dbReference type="AlphaFoldDB" id="E4XP52"/>
<protein>
    <recommendedName>
        <fullName evidence="5">Calcineurin-like phosphoesterase domain-containing protein</fullName>
    </recommendedName>
</protein>
<dbReference type="GO" id="GO:0016020">
    <property type="term" value="C:membrane"/>
    <property type="evidence" value="ECO:0007669"/>
    <property type="project" value="GOC"/>
</dbReference>
<dbReference type="EMBL" id="FN653089">
    <property type="protein sequence ID" value="CBY11640.1"/>
    <property type="molecule type" value="Genomic_DNA"/>
</dbReference>
<dbReference type="GO" id="GO:0006506">
    <property type="term" value="P:GPI anchor biosynthetic process"/>
    <property type="evidence" value="ECO:0007669"/>
    <property type="project" value="InterPro"/>
</dbReference>
<organism evidence="3">
    <name type="scientific">Oikopleura dioica</name>
    <name type="common">Tunicate</name>
    <dbReference type="NCBI Taxonomy" id="34765"/>
    <lineage>
        <taxon>Eukaryota</taxon>
        <taxon>Metazoa</taxon>
        <taxon>Chordata</taxon>
        <taxon>Tunicata</taxon>
        <taxon>Appendicularia</taxon>
        <taxon>Copelata</taxon>
        <taxon>Oikopleuridae</taxon>
        <taxon>Oikopleura</taxon>
    </lineage>
</organism>
<evidence type="ECO:0000256" key="1">
    <source>
        <dbReference type="ARBA" id="ARBA00023136"/>
    </source>
</evidence>
<dbReference type="InterPro" id="IPR033308">
    <property type="entry name" value="PGAP5/Cdc1/Ted1"/>
</dbReference>
<dbReference type="OrthoDB" id="5977743at2759"/>
<dbReference type="InterPro" id="IPR029052">
    <property type="entry name" value="Metallo-depent_PP-like"/>
</dbReference>
<gene>
    <name evidence="3" type="ORF">GSOID_T00016813001</name>
</gene>
<reference evidence="3" key="1">
    <citation type="journal article" date="2010" name="Science">
        <title>Plasticity of animal genome architecture unmasked by rapid evolution of a pelagic tunicate.</title>
        <authorList>
            <person name="Denoeud F."/>
            <person name="Henriet S."/>
            <person name="Mungpakdee S."/>
            <person name="Aury J.M."/>
            <person name="Da Silva C."/>
            <person name="Brinkmann H."/>
            <person name="Mikhaleva J."/>
            <person name="Olsen L.C."/>
            <person name="Jubin C."/>
            <person name="Canestro C."/>
            <person name="Bouquet J.M."/>
            <person name="Danks G."/>
            <person name="Poulain J."/>
            <person name="Campsteijn C."/>
            <person name="Adamski M."/>
            <person name="Cross I."/>
            <person name="Yadetie F."/>
            <person name="Muffato M."/>
            <person name="Louis A."/>
            <person name="Butcher S."/>
            <person name="Tsagkogeorga G."/>
            <person name="Konrad A."/>
            <person name="Singh S."/>
            <person name="Jensen M.F."/>
            <person name="Cong E.H."/>
            <person name="Eikeseth-Otteraa H."/>
            <person name="Noel B."/>
            <person name="Anthouard V."/>
            <person name="Porcel B.M."/>
            <person name="Kachouri-Lafond R."/>
            <person name="Nishino A."/>
            <person name="Ugolini M."/>
            <person name="Chourrout P."/>
            <person name="Nishida H."/>
            <person name="Aasland R."/>
            <person name="Huzurbazar S."/>
            <person name="Westhof E."/>
            <person name="Delsuc F."/>
            <person name="Lehrach H."/>
            <person name="Reinhardt R."/>
            <person name="Weissenbach J."/>
            <person name="Roy S.W."/>
            <person name="Artiguenave F."/>
            <person name="Postlethwait J.H."/>
            <person name="Manak J.R."/>
            <person name="Thompson E.M."/>
            <person name="Jaillon O."/>
            <person name="Du Pasquier L."/>
            <person name="Boudinot P."/>
            <person name="Liberles D.A."/>
            <person name="Volff J.N."/>
            <person name="Philippe H."/>
            <person name="Lenhard B."/>
            <person name="Roest Crollius H."/>
            <person name="Wincker P."/>
            <person name="Chourrout D."/>
        </authorList>
    </citation>
    <scope>NUCLEOTIDE SEQUENCE [LARGE SCALE GENOMIC DNA]</scope>
</reference>
<evidence type="ECO:0000313" key="4">
    <source>
        <dbReference type="Proteomes" id="UP000001307"/>
    </source>
</evidence>
<dbReference type="Proteomes" id="UP000001307">
    <property type="component" value="Unassembled WGS sequence"/>
</dbReference>
<keyword evidence="2" id="KW-0812">Transmembrane</keyword>
<dbReference type="GO" id="GO:0005783">
    <property type="term" value="C:endoplasmic reticulum"/>
    <property type="evidence" value="ECO:0007669"/>
    <property type="project" value="TreeGrafter"/>
</dbReference>
<dbReference type="InParanoid" id="E4XP52"/>
<keyword evidence="1 2" id="KW-0472">Membrane</keyword>
<dbReference type="PANTHER" id="PTHR13315:SF4">
    <property type="entry name" value="METALLOPHOSPHOESTERASE, ISOFORM E"/>
    <property type="match status" value="1"/>
</dbReference>
<keyword evidence="2" id="KW-1133">Transmembrane helix</keyword>